<dbReference type="InterPro" id="IPR046335">
    <property type="entry name" value="LacI/GalR-like_sensor"/>
</dbReference>
<feature type="domain" description="Transcriptional regulator LacI/GalR-like sensor" evidence="4">
    <location>
        <begin position="108"/>
        <end position="142"/>
    </location>
</feature>
<dbReference type="GO" id="GO:0000976">
    <property type="term" value="F:transcription cis-regulatory region binding"/>
    <property type="evidence" value="ECO:0007669"/>
    <property type="project" value="TreeGrafter"/>
</dbReference>
<gene>
    <name evidence="5" type="ORF">KPZU09_32440</name>
</gene>
<dbReference type="PANTHER" id="PTHR30146">
    <property type="entry name" value="LACI-RELATED TRANSCRIPTIONAL REPRESSOR"/>
    <property type="match status" value="1"/>
</dbReference>
<evidence type="ECO:0000256" key="1">
    <source>
        <dbReference type="ARBA" id="ARBA00023015"/>
    </source>
</evidence>
<keyword evidence="3" id="KW-0804">Transcription</keyword>
<sequence>MADSGRRRIALINHDLSYRYARLRERGYKSVLHVHGLAYQQVTYAQDLSAAAGKRAMEQLLSQDEARCGVCRFGLPRRRGAAGYRPSRTAGAGRYRGDRLRWHRAGGSVSPQLTTVEQPSRAIGRTAVSLLMKRIDDPDAAVER</sequence>
<reference evidence="5" key="1">
    <citation type="submission" date="2020-10" db="EMBL/GenBank/DDBJ databases">
        <title>Genome Sequence of ESBL Producing Zambian Clinical Strains.</title>
        <authorList>
            <person name="Shawa M."/>
            <person name="Furuta Y."/>
            <person name="Simbotwe M."/>
            <person name="Mulenga E."/>
            <person name="Mubanga M."/>
            <person name="Mulenga G."/>
            <person name="Kaile C."/>
            <person name="Zorigt T."/>
            <person name="Hang'ombe B."/>
            <person name="Higashi H."/>
        </authorList>
    </citation>
    <scope>NUCLEOTIDE SEQUENCE</scope>
    <source>
        <strain evidence="5">Zam_UTH_09</strain>
    </source>
</reference>
<evidence type="ECO:0000259" key="4">
    <source>
        <dbReference type="Pfam" id="PF13377"/>
    </source>
</evidence>
<dbReference type="Proteomes" id="UP000655094">
    <property type="component" value="Unassembled WGS sequence"/>
</dbReference>
<dbReference type="AlphaFoldDB" id="A0A919HRU8"/>
<dbReference type="Gene3D" id="3.40.50.2300">
    <property type="match status" value="2"/>
</dbReference>
<evidence type="ECO:0000313" key="6">
    <source>
        <dbReference type="Proteomes" id="UP000655094"/>
    </source>
</evidence>
<dbReference type="PANTHER" id="PTHR30146:SF109">
    <property type="entry name" value="HTH-TYPE TRANSCRIPTIONAL REGULATOR GALS"/>
    <property type="match status" value="1"/>
</dbReference>
<evidence type="ECO:0000256" key="3">
    <source>
        <dbReference type="ARBA" id="ARBA00023163"/>
    </source>
</evidence>
<evidence type="ECO:0000256" key="2">
    <source>
        <dbReference type="ARBA" id="ARBA00023125"/>
    </source>
</evidence>
<evidence type="ECO:0000313" key="5">
    <source>
        <dbReference type="EMBL" id="GHK53508.1"/>
    </source>
</evidence>
<dbReference type="InterPro" id="IPR028082">
    <property type="entry name" value="Peripla_BP_I"/>
</dbReference>
<keyword evidence="2" id="KW-0238">DNA-binding</keyword>
<dbReference type="EMBL" id="BNFF01000001">
    <property type="protein sequence ID" value="GHK53508.1"/>
    <property type="molecule type" value="Genomic_DNA"/>
</dbReference>
<comment type="caution">
    <text evidence="5">The sequence shown here is derived from an EMBL/GenBank/DDBJ whole genome shotgun (WGS) entry which is preliminary data.</text>
</comment>
<proteinExistence type="predicted"/>
<protein>
    <recommendedName>
        <fullName evidence="4">Transcriptional regulator LacI/GalR-like sensor domain-containing protein</fullName>
    </recommendedName>
</protein>
<dbReference type="SUPFAM" id="SSF53822">
    <property type="entry name" value="Periplasmic binding protein-like I"/>
    <property type="match status" value="1"/>
</dbReference>
<name>A0A919HRU8_KLEPN</name>
<dbReference type="GO" id="GO:0003700">
    <property type="term" value="F:DNA-binding transcription factor activity"/>
    <property type="evidence" value="ECO:0007669"/>
    <property type="project" value="TreeGrafter"/>
</dbReference>
<organism evidence="5 6">
    <name type="scientific">Klebsiella pneumoniae</name>
    <dbReference type="NCBI Taxonomy" id="573"/>
    <lineage>
        <taxon>Bacteria</taxon>
        <taxon>Pseudomonadati</taxon>
        <taxon>Pseudomonadota</taxon>
        <taxon>Gammaproteobacteria</taxon>
        <taxon>Enterobacterales</taxon>
        <taxon>Enterobacteriaceae</taxon>
        <taxon>Klebsiella/Raoultella group</taxon>
        <taxon>Klebsiella</taxon>
        <taxon>Klebsiella pneumoniae complex</taxon>
    </lineage>
</organism>
<keyword evidence="1" id="KW-0805">Transcription regulation</keyword>
<dbReference type="Pfam" id="PF13377">
    <property type="entry name" value="Peripla_BP_3"/>
    <property type="match status" value="1"/>
</dbReference>
<accession>A0A919HRU8</accession>